<feature type="binding site" evidence="6">
    <location>
        <position position="76"/>
    </location>
    <ligand>
        <name>Zn(2+)</name>
        <dbReference type="ChEBI" id="CHEBI:29105"/>
        <note>catalytic</note>
    </ligand>
</feature>
<dbReference type="SUPFAM" id="SSF53927">
    <property type="entry name" value="Cytidine deaminase-like"/>
    <property type="match status" value="1"/>
</dbReference>
<evidence type="ECO:0000256" key="1">
    <source>
        <dbReference type="ARBA" id="ARBA00022694"/>
    </source>
</evidence>
<keyword evidence="10" id="KW-1185">Reference proteome</keyword>
<comment type="subunit">
    <text evidence="6">Homodimer.</text>
</comment>
<keyword evidence="4 6" id="KW-0862">Zinc</keyword>
<comment type="catalytic activity">
    <reaction evidence="5 6">
        <text>adenosine(34) in tRNA + H2O + H(+) = inosine(34) in tRNA + NH4(+)</text>
        <dbReference type="Rhea" id="RHEA:43168"/>
        <dbReference type="Rhea" id="RHEA-COMP:10373"/>
        <dbReference type="Rhea" id="RHEA-COMP:10374"/>
        <dbReference type="ChEBI" id="CHEBI:15377"/>
        <dbReference type="ChEBI" id="CHEBI:15378"/>
        <dbReference type="ChEBI" id="CHEBI:28938"/>
        <dbReference type="ChEBI" id="CHEBI:74411"/>
        <dbReference type="ChEBI" id="CHEBI:82852"/>
        <dbReference type="EC" id="3.5.4.33"/>
    </reaction>
</comment>
<dbReference type="InterPro" id="IPR002125">
    <property type="entry name" value="CMP_dCMP_dom"/>
</dbReference>
<dbReference type="InterPro" id="IPR016193">
    <property type="entry name" value="Cytidine_deaminase-like"/>
</dbReference>
<evidence type="ECO:0000256" key="2">
    <source>
        <dbReference type="ARBA" id="ARBA00022723"/>
    </source>
</evidence>
<feature type="domain" description="CMP/dCMP-type deaminase" evidence="8">
    <location>
        <begin position="24"/>
        <end position="152"/>
    </location>
</feature>
<dbReference type="GO" id="GO:0052717">
    <property type="term" value="F:tRNA-specific adenosine-34 deaminase activity"/>
    <property type="evidence" value="ECO:0007669"/>
    <property type="project" value="UniProtKB-EC"/>
</dbReference>
<feature type="binding site" evidence="6">
    <location>
        <position position="106"/>
    </location>
    <ligand>
        <name>Zn(2+)</name>
        <dbReference type="ChEBI" id="CHEBI:29105"/>
        <note>catalytic</note>
    </ligand>
</feature>
<dbReference type="Pfam" id="PF00383">
    <property type="entry name" value="dCMP_cyt_deam_1"/>
    <property type="match status" value="1"/>
</dbReference>
<dbReference type="PANTHER" id="PTHR11079:SF202">
    <property type="entry name" value="TRNA-SPECIFIC ADENOSINE DEAMINASE"/>
    <property type="match status" value="1"/>
</dbReference>
<evidence type="ECO:0000313" key="9">
    <source>
        <dbReference type="EMBL" id="NII41992.1"/>
    </source>
</evidence>
<protein>
    <recommendedName>
        <fullName evidence="6">tRNA-specific adenosine deaminase</fullName>
        <ecNumber evidence="6">3.5.4.33</ecNumber>
    </recommendedName>
</protein>
<evidence type="ECO:0000256" key="5">
    <source>
        <dbReference type="ARBA" id="ARBA00048045"/>
    </source>
</evidence>
<feature type="active site" description="Proton donor" evidence="6">
    <location>
        <position position="78"/>
    </location>
</feature>
<keyword evidence="1 6" id="KW-0819">tRNA processing</keyword>
<keyword evidence="2 6" id="KW-0479">Metal-binding</keyword>
<dbReference type="Gene3D" id="3.40.140.10">
    <property type="entry name" value="Cytidine Deaminase, domain 2"/>
    <property type="match status" value="1"/>
</dbReference>
<dbReference type="EMBL" id="JAAOYO010000004">
    <property type="protein sequence ID" value="NII41992.1"/>
    <property type="molecule type" value="Genomic_DNA"/>
</dbReference>
<evidence type="ECO:0000256" key="6">
    <source>
        <dbReference type="HAMAP-Rule" id="MF_00972"/>
    </source>
</evidence>
<evidence type="ECO:0000256" key="4">
    <source>
        <dbReference type="ARBA" id="ARBA00022833"/>
    </source>
</evidence>
<feature type="region of interest" description="Disordered" evidence="7">
    <location>
        <begin position="1"/>
        <end position="22"/>
    </location>
</feature>
<organism evidence="9 10">
    <name type="scientific">Curtobacterium salicis</name>
    <dbReference type="NCBI Taxonomy" id="1779862"/>
    <lineage>
        <taxon>Bacteria</taxon>
        <taxon>Bacillati</taxon>
        <taxon>Actinomycetota</taxon>
        <taxon>Actinomycetes</taxon>
        <taxon>Micrococcales</taxon>
        <taxon>Microbacteriaceae</taxon>
        <taxon>Curtobacterium</taxon>
    </lineage>
</organism>
<comment type="similarity">
    <text evidence="6">Belongs to the cytidine and deoxycytidylate deaminase family.</text>
</comment>
<dbReference type="HAMAP" id="MF_00972">
    <property type="entry name" value="tRNA_aden_deaminase"/>
    <property type="match status" value="1"/>
</dbReference>
<dbReference type="EC" id="3.5.4.33" evidence="6"/>
<proteinExistence type="inferred from homology"/>
<accession>A0ABX0T916</accession>
<evidence type="ECO:0000259" key="8">
    <source>
        <dbReference type="PROSITE" id="PS51747"/>
    </source>
</evidence>
<comment type="cofactor">
    <cofactor evidence="6">
        <name>Zn(2+)</name>
        <dbReference type="ChEBI" id="CHEBI:29105"/>
    </cofactor>
    <text evidence="6">Binds 1 zinc ion per subunit.</text>
</comment>
<feature type="binding site" evidence="6">
    <location>
        <position position="109"/>
    </location>
    <ligand>
        <name>Zn(2+)</name>
        <dbReference type="ChEBI" id="CHEBI:29105"/>
        <note>catalytic</note>
    </ligand>
</feature>
<dbReference type="CDD" id="cd01285">
    <property type="entry name" value="nucleoside_deaminase"/>
    <property type="match status" value="1"/>
</dbReference>
<reference evidence="9 10" key="1">
    <citation type="submission" date="2020-03" db="EMBL/GenBank/DDBJ databases">
        <title>Above-ground endophytic microbial communities from plants in different locations in the United States.</title>
        <authorList>
            <person name="Frank C."/>
        </authorList>
    </citation>
    <scope>NUCLEOTIDE SEQUENCE [LARGE SCALE GENOMIC DNA]</scope>
    <source>
        <strain evidence="9 10">WW7</strain>
    </source>
</reference>
<keyword evidence="3 6" id="KW-0378">Hydrolase</keyword>
<dbReference type="Proteomes" id="UP001318300">
    <property type="component" value="Unassembled WGS sequence"/>
</dbReference>
<evidence type="ECO:0000313" key="10">
    <source>
        <dbReference type="Proteomes" id="UP001318300"/>
    </source>
</evidence>
<evidence type="ECO:0000256" key="7">
    <source>
        <dbReference type="SAM" id="MobiDB-lite"/>
    </source>
</evidence>
<dbReference type="InterPro" id="IPR028883">
    <property type="entry name" value="tRNA_aden_deaminase"/>
</dbReference>
<dbReference type="PROSITE" id="PS51747">
    <property type="entry name" value="CYT_DCMP_DEAMINASES_2"/>
    <property type="match status" value="1"/>
</dbReference>
<feature type="compositionally biased region" description="Basic residues" evidence="7">
    <location>
        <begin position="1"/>
        <end position="10"/>
    </location>
</feature>
<dbReference type="PANTHER" id="PTHR11079">
    <property type="entry name" value="CYTOSINE DEAMINASE FAMILY MEMBER"/>
    <property type="match status" value="1"/>
</dbReference>
<name>A0ABX0T916_9MICO</name>
<gene>
    <name evidence="6" type="primary">tadA</name>
    <name evidence="9" type="ORF">E9228_002650</name>
</gene>
<evidence type="ECO:0000256" key="3">
    <source>
        <dbReference type="ARBA" id="ARBA00022801"/>
    </source>
</evidence>
<comment type="caution">
    <text evidence="9">The sequence shown here is derived from an EMBL/GenBank/DDBJ whole genome shotgun (WGS) entry which is preliminary data.</text>
</comment>
<sequence length="172" mass="18261">MPHPSRRSRSQRTIGAPVDHPAHRPFVPAMERALAEARACLATDDVPVGAVVLDASGAVVAVGRNERQARQDPTAHAEVLALRAAAAVTGDWHLAEHTLVVTLEPCPMCAGAALAARVPRIVFGAWDPKAGASGSVYDIARDRRLPHRAEVVAGVLEDECAAVLDAFFAERR</sequence>
<comment type="function">
    <text evidence="6">Catalyzes the deamination of adenosine to inosine at the wobble position 34 of tRNA(Arg2).</text>
</comment>